<evidence type="ECO:0000313" key="2">
    <source>
        <dbReference type="EMBL" id="KAG6299435.1"/>
    </source>
</evidence>
<name>A0A9P7QLC4_9HYPO</name>
<protein>
    <submittedName>
        <fullName evidence="2">Uncharacterized protein</fullName>
    </submittedName>
</protein>
<accession>A0A9P7QLC4</accession>
<organism evidence="2 3">
    <name type="scientific">Claviceps aff. purpurea</name>
    <dbReference type="NCBI Taxonomy" id="1967640"/>
    <lineage>
        <taxon>Eukaryota</taxon>
        <taxon>Fungi</taxon>
        <taxon>Dikarya</taxon>
        <taxon>Ascomycota</taxon>
        <taxon>Pezizomycotina</taxon>
        <taxon>Sordariomycetes</taxon>
        <taxon>Hypocreomycetidae</taxon>
        <taxon>Hypocreales</taxon>
        <taxon>Clavicipitaceae</taxon>
        <taxon>Claviceps</taxon>
    </lineage>
</organism>
<reference evidence="2 3" key="1">
    <citation type="journal article" date="2020" name="bioRxiv">
        <title>Whole genome comparisons of ergot fungi reveals the divergence and evolution of species within the genus Claviceps are the result of varying mechanisms driving genome evolution and host range expansion.</title>
        <authorList>
            <person name="Wyka S.A."/>
            <person name="Mondo S.J."/>
            <person name="Liu M."/>
            <person name="Dettman J."/>
            <person name="Nalam V."/>
            <person name="Broders K.D."/>
        </authorList>
    </citation>
    <scope>NUCLEOTIDE SEQUENCE [LARGE SCALE GENOMIC DNA]</scope>
    <source>
        <strain evidence="2 3">Clav52</strain>
    </source>
</reference>
<gene>
    <name evidence="2" type="ORF">E4U09_008137</name>
</gene>
<dbReference type="EMBL" id="SRRH01000093">
    <property type="protein sequence ID" value="KAG6299435.1"/>
    <property type="molecule type" value="Genomic_DNA"/>
</dbReference>
<feature type="region of interest" description="Disordered" evidence="1">
    <location>
        <begin position="263"/>
        <end position="287"/>
    </location>
</feature>
<feature type="region of interest" description="Disordered" evidence="1">
    <location>
        <begin position="46"/>
        <end position="145"/>
    </location>
</feature>
<keyword evidence="3" id="KW-1185">Reference proteome</keyword>
<sequence>MTRVHEPTICPESDENLTHEYIWREYGHLGVCPFCDQACPAAIQVESDEEETQLEPQPRQSQVTAVSLPRNDNHGRINNIRQSQQQQQIPESYPRNHGRINNIRQSQQQQQIPESYPRHQGRLSNLQQSQVIPTAPLARSRHHDRIDGVRHGMQRRAREAQQQTRRQKETTPWDCADGVRILVNASLETCNNRDNFRALTKSLRHYSLSCVKLGLSHPGSFLSPPFESRRAPMAQGVSSLVSSVLKLGRTQASIHSSAVVYGDISRGSSSTSPKILLERPSFTQDNE</sequence>
<dbReference type="AlphaFoldDB" id="A0A9P7QLC4"/>
<dbReference type="Proteomes" id="UP000707071">
    <property type="component" value="Unassembled WGS sequence"/>
</dbReference>
<feature type="compositionally biased region" description="Polar residues" evidence="1">
    <location>
        <begin position="122"/>
        <end position="132"/>
    </location>
</feature>
<evidence type="ECO:0000313" key="3">
    <source>
        <dbReference type="Proteomes" id="UP000707071"/>
    </source>
</evidence>
<comment type="caution">
    <text evidence="2">The sequence shown here is derived from an EMBL/GenBank/DDBJ whole genome shotgun (WGS) entry which is preliminary data.</text>
</comment>
<evidence type="ECO:0000256" key="1">
    <source>
        <dbReference type="SAM" id="MobiDB-lite"/>
    </source>
</evidence>
<proteinExistence type="predicted"/>
<feature type="compositionally biased region" description="Polar residues" evidence="1">
    <location>
        <begin position="54"/>
        <end position="65"/>
    </location>
</feature>